<feature type="compositionally biased region" description="Basic and acidic residues" evidence="1">
    <location>
        <begin position="156"/>
        <end position="182"/>
    </location>
</feature>
<evidence type="ECO:0000313" key="2">
    <source>
        <dbReference type="EMBL" id="KAG1897046.1"/>
    </source>
</evidence>
<protein>
    <submittedName>
        <fullName evidence="2">Uncharacterized protein</fullName>
    </submittedName>
</protein>
<dbReference type="Proteomes" id="UP001195769">
    <property type="component" value="Unassembled WGS sequence"/>
</dbReference>
<organism evidence="2 3">
    <name type="scientific">Suillus fuscotomentosus</name>
    <dbReference type="NCBI Taxonomy" id="1912939"/>
    <lineage>
        <taxon>Eukaryota</taxon>
        <taxon>Fungi</taxon>
        <taxon>Dikarya</taxon>
        <taxon>Basidiomycota</taxon>
        <taxon>Agaricomycotina</taxon>
        <taxon>Agaricomycetes</taxon>
        <taxon>Agaricomycetidae</taxon>
        <taxon>Boletales</taxon>
        <taxon>Suillineae</taxon>
        <taxon>Suillaceae</taxon>
        <taxon>Suillus</taxon>
    </lineage>
</organism>
<sequence length="199" mass="22481">MKDFGLDTKTKSDAAPVDEGSSRATVQSIDSGRYGRHKLKRSHLQYTLHEGGEEVGLPSKKARSLKTTWSQHCHGAPGTDSLNYLNERMLELSRITRRALATRLRYQRIRAHELQLIMSIHEDETELTQTELKDIDLQIGSIRNMLRDGGMVTIGDRGHEFDPGDDDDRKPWRASRSSDNESVRILTSGSDESCSELDE</sequence>
<feature type="region of interest" description="Disordered" evidence="1">
    <location>
        <begin position="1"/>
        <end position="34"/>
    </location>
</feature>
<comment type="caution">
    <text evidence="2">The sequence shown here is derived from an EMBL/GenBank/DDBJ whole genome shotgun (WGS) entry which is preliminary data.</text>
</comment>
<accession>A0AAD4E0M6</accession>
<gene>
    <name evidence="2" type="ORF">F5891DRAFT_1192470</name>
</gene>
<proteinExistence type="predicted"/>
<feature type="compositionally biased region" description="Basic and acidic residues" evidence="1">
    <location>
        <begin position="1"/>
        <end position="12"/>
    </location>
</feature>
<reference evidence="2" key="1">
    <citation type="journal article" date="2020" name="New Phytol.">
        <title>Comparative genomics reveals dynamic genome evolution in host specialist ectomycorrhizal fungi.</title>
        <authorList>
            <person name="Lofgren L.A."/>
            <person name="Nguyen N.H."/>
            <person name="Vilgalys R."/>
            <person name="Ruytinx J."/>
            <person name="Liao H.L."/>
            <person name="Branco S."/>
            <person name="Kuo A."/>
            <person name="LaButti K."/>
            <person name="Lipzen A."/>
            <person name="Andreopoulos W."/>
            <person name="Pangilinan J."/>
            <person name="Riley R."/>
            <person name="Hundley H."/>
            <person name="Na H."/>
            <person name="Barry K."/>
            <person name="Grigoriev I.V."/>
            <person name="Stajich J.E."/>
            <person name="Kennedy P.G."/>
        </authorList>
    </citation>
    <scope>NUCLEOTIDE SEQUENCE</scope>
    <source>
        <strain evidence="2">FC203</strain>
    </source>
</reference>
<keyword evidence="3" id="KW-1185">Reference proteome</keyword>
<name>A0AAD4E0M6_9AGAM</name>
<dbReference type="AlphaFoldDB" id="A0AAD4E0M6"/>
<dbReference type="RefSeq" id="XP_041222622.1">
    <property type="nucleotide sequence ID" value="XM_041367607.1"/>
</dbReference>
<evidence type="ECO:0000313" key="3">
    <source>
        <dbReference type="Proteomes" id="UP001195769"/>
    </source>
</evidence>
<dbReference type="GeneID" id="64661905"/>
<dbReference type="EMBL" id="JABBWK010000050">
    <property type="protein sequence ID" value="KAG1897046.1"/>
    <property type="molecule type" value="Genomic_DNA"/>
</dbReference>
<feature type="region of interest" description="Disordered" evidence="1">
    <location>
        <begin position="154"/>
        <end position="199"/>
    </location>
</feature>
<evidence type="ECO:0000256" key="1">
    <source>
        <dbReference type="SAM" id="MobiDB-lite"/>
    </source>
</evidence>